<name>A0A1Y2AHY1_9TREE</name>
<sequence length="287" mass="32223">MMTLTYKSLSYVYGLPPAIRVKDHSDPEVWARNHLHLGPSVDMHIAASIQLCKLKDYWGSVCESKSPDPAYIDLAIETLTAQCDSLVAKWFSEEAPPPGFDQEAEHVLKWSILDFIFIMRRYRLEVDMDDPLRLDACLAVASQIAGELDVLAGNGELEIMQDTASCMTAALVNLLRKVFRRATRSQKSNILSLLHRLLLSHVGVSQDDSNSATAYVTRFLRRILSALGAESRRSSPKPAIESTILDNADEQYDFFAQLGLEEFLEIPEHVTQSEGNDEQYWALLFSA</sequence>
<dbReference type="STRING" id="71784.A0A1Y2AHY1"/>
<organism evidence="1 2">
    <name type="scientific">Naematelia encephala</name>
    <dbReference type="NCBI Taxonomy" id="71784"/>
    <lineage>
        <taxon>Eukaryota</taxon>
        <taxon>Fungi</taxon>
        <taxon>Dikarya</taxon>
        <taxon>Basidiomycota</taxon>
        <taxon>Agaricomycotina</taxon>
        <taxon>Tremellomycetes</taxon>
        <taxon>Tremellales</taxon>
        <taxon>Naemateliaceae</taxon>
        <taxon>Naematelia</taxon>
    </lineage>
</organism>
<proteinExistence type="predicted"/>
<keyword evidence="2" id="KW-1185">Reference proteome</keyword>
<reference evidence="1 2" key="1">
    <citation type="submission" date="2016-07" db="EMBL/GenBank/DDBJ databases">
        <title>Pervasive Adenine N6-methylation of Active Genes in Fungi.</title>
        <authorList>
            <consortium name="DOE Joint Genome Institute"/>
            <person name="Mondo S.J."/>
            <person name="Dannebaum R.O."/>
            <person name="Kuo R.C."/>
            <person name="Labutti K."/>
            <person name="Haridas S."/>
            <person name="Kuo A."/>
            <person name="Salamov A."/>
            <person name="Ahrendt S.R."/>
            <person name="Lipzen A."/>
            <person name="Sullivan W."/>
            <person name="Andreopoulos W.B."/>
            <person name="Clum A."/>
            <person name="Lindquist E."/>
            <person name="Daum C."/>
            <person name="Ramamoorthy G.K."/>
            <person name="Gryganskyi A."/>
            <person name="Culley D."/>
            <person name="Magnuson J.K."/>
            <person name="James T.Y."/>
            <person name="O'Malley M.A."/>
            <person name="Stajich J.E."/>
            <person name="Spatafora J.W."/>
            <person name="Visel A."/>
            <person name="Grigoriev I.V."/>
        </authorList>
    </citation>
    <scope>NUCLEOTIDE SEQUENCE [LARGE SCALE GENOMIC DNA]</scope>
    <source>
        <strain evidence="1 2">68-887.2</strain>
    </source>
</reference>
<evidence type="ECO:0000313" key="2">
    <source>
        <dbReference type="Proteomes" id="UP000193986"/>
    </source>
</evidence>
<protein>
    <submittedName>
        <fullName evidence="1">Uncharacterized protein</fullName>
    </submittedName>
</protein>
<dbReference type="EMBL" id="MCFC01000097">
    <property type="protein sequence ID" value="ORY22181.1"/>
    <property type="molecule type" value="Genomic_DNA"/>
</dbReference>
<accession>A0A1Y2AHY1</accession>
<comment type="caution">
    <text evidence="1">The sequence shown here is derived from an EMBL/GenBank/DDBJ whole genome shotgun (WGS) entry which is preliminary data.</text>
</comment>
<evidence type="ECO:0000313" key="1">
    <source>
        <dbReference type="EMBL" id="ORY22181.1"/>
    </source>
</evidence>
<dbReference type="Proteomes" id="UP000193986">
    <property type="component" value="Unassembled WGS sequence"/>
</dbReference>
<dbReference type="InParanoid" id="A0A1Y2AHY1"/>
<gene>
    <name evidence="1" type="ORF">BCR39DRAFT_552054</name>
</gene>
<dbReference type="AlphaFoldDB" id="A0A1Y2AHY1"/>